<reference evidence="1" key="1">
    <citation type="submission" date="2022-04" db="EMBL/GenBank/DDBJ databases">
        <title>Genome of the entomopathogenic fungus Entomophthora muscae.</title>
        <authorList>
            <person name="Elya C."/>
            <person name="Lovett B.R."/>
            <person name="Lee E."/>
            <person name="Macias A.M."/>
            <person name="Hajek A.E."/>
            <person name="De Bivort B.L."/>
            <person name="Kasson M.T."/>
            <person name="De Fine Licht H.H."/>
            <person name="Stajich J.E."/>
        </authorList>
    </citation>
    <scope>NUCLEOTIDE SEQUENCE</scope>
    <source>
        <strain evidence="1">Berkeley</strain>
    </source>
</reference>
<evidence type="ECO:0000313" key="2">
    <source>
        <dbReference type="Proteomes" id="UP001165960"/>
    </source>
</evidence>
<dbReference type="EMBL" id="QTSX02003443">
    <property type="protein sequence ID" value="KAJ9071217.1"/>
    <property type="molecule type" value="Genomic_DNA"/>
</dbReference>
<accession>A0ACC2T9K7</accession>
<organism evidence="1 2">
    <name type="scientific">Entomophthora muscae</name>
    <dbReference type="NCBI Taxonomy" id="34485"/>
    <lineage>
        <taxon>Eukaryota</taxon>
        <taxon>Fungi</taxon>
        <taxon>Fungi incertae sedis</taxon>
        <taxon>Zoopagomycota</taxon>
        <taxon>Entomophthoromycotina</taxon>
        <taxon>Entomophthoromycetes</taxon>
        <taxon>Entomophthorales</taxon>
        <taxon>Entomophthoraceae</taxon>
        <taxon>Entomophthora</taxon>
    </lineage>
</organism>
<proteinExistence type="predicted"/>
<gene>
    <name evidence="1" type="ORF">DSO57_1039195</name>
</gene>
<protein>
    <submittedName>
        <fullName evidence="1">Uncharacterized protein</fullName>
    </submittedName>
</protein>
<name>A0ACC2T9K7_9FUNG</name>
<sequence length="464" mass="52712">MSDSWSPHFWYALLTLLRISKVEENKKQEIHRLLDLSKKELSCPLDFPKRNPQHYQEVKAGKGFVGGAKFVIEAQHIDQILLLAEELEIDEHLASSLFREVHSTCASKENLLSNCLLHFYRERGNKLACLEYLLDNAQPGSAHPLQIFFHEFLSSLSKSKQGINEAILSQLKMTKVAEVVSKPVCEGLRLLVNHDATIRFRVAEIQSLGRIYFKLCECSLLTTSDISDLIEVLSQSQDIDTVFIHLLVTLLHYMNSLAAKLPLHLTEENTFEVLGNKLDGQSWKVGPAQALATLFFKLGVYSYYTLGPMREESSDKANSLVDSMTKEIKDGALHFAIMYLFTNQERAQAITQPLEGQEQLMSLCKRSLWKAYSGKPSQALLIEGYLCEPEFKEHILSCLGFFLWNLPTKIPHSLRVLHALEEDQLLTYSGQQGMRLHKLYLSFPISGDILNPPCTFFPMRAFTS</sequence>
<keyword evidence="2" id="KW-1185">Reference proteome</keyword>
<evidence type="ECO:0000313" key="1">
    <source>
        <dbReference type="EMBL" id="KAJ9071217.1"/>
    </source>
</evidence>
<dbReference type="Proteomes" id="UP001165960">
    <property type="component" value="Unassembled WGS sequence"/>
</dbReference>
<comment type="caution">
    <text evidence="1">The sequence shown here is derived from an EMBL/GenBank/DDBJ whole genome shotgun (WGS) entry which is preliminary data.</text>
</comment>